<dbReference type="PANTHER" id="PTHR21248:SF12">
    <property type="entry name" value="CARDIOLIPIN SYNTHASE C"/>
    <property type="match status" value="1"/>
</dbReference>
<dbReference type="GO" id="GO:0032049">
    <property type="term" value="P:cardiolipin biosynthetic process"/>
    <property type="evidence" value="ECO:0007669"/>
    <property type="project" value="UniProtKB-ARBA"/>
</dbReference>
<name>A0A5C0AZ18_9BURK</name>
<dbReference type="CDD" id="cd09113">
    <property type="entry name" value="PLDc_ymdC_like_2"/>
    <property type="match status" value="1"/>
</dbReference>
<dbReference type="PROSITE" id="PS50035">
    <property type="entry name" value="PLD"/>
    <property type="match status" value="2"/>
</dbReference>
<dbReference type="InterPro" id="IPR025202">
    <property type="entry name" value="PLD-like_dom"/>
</dbReference>
<dbReference type="RefSeq" id="WP_148815835.1">
    <property type="nucleotide sequence ID" value="NZ_CP043046.1"/>
</dbReference>
<dbReference type="Pfam" id="PF13091">
    <property type="entry name" value="PLDc_2"/>
    <property type="match status" value="2"/>
</dbReference>
<feature type="domain" description="PLD phosphodiesterase" evidence="2">
    <location>
        <begin position="187"/>
        <end position="214"/>
    </location>
</feature>
<sequence length="536" mass="58378">MTETIKTDIIGAISATPSRSLKHLLGGIRLLAAATALTLLAACGSLPSLEGRPESSVLRDTADTRLGRAVGTFIGDRKGVSGIHTLSDGRAAFASRVLLADTAERSLDVQYYIWHDDMSGTLLLDALARAAERGVRVRLLLDDNGAKGLDKTLAVLDAHPNMEVRLFNPFVQRSFRAIGYVTDFSRLNRRMHNKSMTADNQATIIGGRNIADEYFDVADTMSFADLDVMAVGPVVNDVSTDFDRYWASASSYPVKGFLSAATDQDKQRWADHVANVKGSKEAVSYQQALSESAFVKDLMSQSLHIEWAATRMISDDPAKGLGEADKAHMMPHLLRTMLGTPKHDLVLVSSYFVPTDAGVKAFGEMAKDGVGITILTNSLEATDVAVVHAGYAKHRKALLEQGIHLFEMKRNSPDSRGGGQHSLMGSSSSSLHAKTFSVDGQRVYVGSYNFDPRSAKLNTEMGFVIDSSSLAQTMARTLAERMPESTYTVTLSADGDLQWREQTDTGLKVHDTEPGTSFLQRMGIHFLSILPIEWML</sequence>
<dbReference type="Gene3D" id="3.30.870.10">
    <property type="entry name" value="Endonuclease Chain A"/>
    <property type="match status" value="2"/>
</dbReference>
<dbReference type="GO" id="GO:0030572">
    <property type="term" value="F:phosphatidyltransferase activity"/>
    <property type="evidence" value="ECO:0007669"/>
    <property type="project" value="UniProtKB-ARBA"/>
</dbReference>
<dbReference type="KEGG" id="pacr:FXN63_14060"/>
<dbReference type="OrthoDB" id="9814092at2"/>
<feature type="domain" description="PLD phosphodiesterase" evidence="2">
    <location>
        <begin position="427"/>
        <end position="454"/>
    </location>
</feature>
<organism evidence="3 4">
    <name type="scientific">Pigmentiphaga aceris</name>
    <dbReference type="NCBI Taxonomy" id="1940612"/>
    <lineage>
        <taxon>Bacteria</taxon>
        <taxon>Pseudomonadati</taxon>
        <taxon>Pseudomonadota</taxon>
        <taxon>Betaproteobacteria</taxon>
        <taxon>Burkholderiales</taxon>
        <taxon>Alcaligenaceae</taxon>
        <taxon>Pigmentiphaga</taxon>
    </lineage>
</organism>
<dbReference type="AlphaFoldDB" id="A0A5C0AZ18"/>
<keyword evidence="4" id="KW-1185">Reference proteome</keyword>
<accession>A0A5C0AZ18</accession>
<feature type="region of interest" description="Disordered" evidence="1">
    <location>
        <begin position="409"/>
        <end position="428"/>
    </location>
</feature>
<evidence type="ECO:0000313" key="3">
    <source>
        <dbReference type="EMBL" id="QEI06834.1"/>
    </source>
</evidence>
<evidence type="ECO:0000259" key="2">
    <source>
        <dbReference type="PROSITE" id="PS50035"/>
    </source>
</evidence>
<dbReference type="PANTHER" id="PTHR21248">
    <property type="entry name" value="CARDIOLIPIN SYNTHASE"/>
    <property type="match status" value="1"/>
</dbReference>
<dbReference type="CDD" id="cd09111">
    <property type="entry name" value="PLDc_ymdC_like_1"/>
    <property type="match status" value="1"/>
</dbReference>
<protein>
    <submittedName>
        <fullName evidence="3">Phospholipase D family protein</fullName>
    </submittedName>
</protein>
<evidence type="ECO:0000313" key="4">
    <source>
        <dbReference type="Proteomes" id="UP000325161"/>
    </source>
</evidence>
<dbReference type="Proteomes" id="UP000325161">
    <property type="component" value="Chromosome"/>
</dbReference>
<gene>
    <name evidence="3" type="ORF">FXN63_14060</name>
</gene>
<dbReference type="SMART" id="SM00155">
    <property type="entry name" value="PLDc"/>
    <property type="match status" value="2"/>
</dbReference>
<dbReference type="InterPro" id="IPR001736">
    <property type="entry name" value="PLipase_D/transphosphatidylase"/>
</dbReference>
<evidence type="ECO:0000256" key="1">
    <source>
        <dbReference type="SAM" id="MobiDB-lite"/>
    </source>
</evidence>
<proteinExistence type="predicted"/>
<dbReference type="EMBL" id="CP043046">
    <property type="protein sequence ID" value="QEI06834.1"/>
    <property type="molecule type" value="Genomic_DNA"/>
</dbReference>
<dbReference type="SUPFAM" id="SSF56024">
    <property type="entry name" value="Phospholipase D/nuclease"/>
    <property type="match status" value="2"/>
</dbReference>
<reference evidence="3 4" key="1">
    <citation type="submission" date="2019-08" db="EMBL/GenBank/DDBJ databases">
        <title>Amphibian skin-associated Pigmentiphaga: genome sequence and occurrence across geography and hosts.</title>
        <authorList>
            <person name="Bletz M.C."/>
            <person name="Bunk B."/>
            <person name="Sproeer C."/>
            <person name="Biwer P."/>
            <person name="Reiter S."/>
            <person name="Rabemananjara F.C.E."/>
            <person name="Schulz S."/>
            <person name="Overmann J."/>
            <person name="Vences M."/>
        </authorList>
    </citation>
    <scope>NUCLEOTIDE SEQUENCE [LARGE SCALE GENOMIC DNA]</scope>
    <source>
        <strain evidence="3 4">Mada1488</strain>
    </source>
</reference>